<dbReference type="AlphaFoldDB" id="A0A699Z586"/>
<gene>
    <name evidence="2" type="ORF">HaLaN_10067</name>
</gene>
<proteinExistence type="predicted"/>
<evidence type="ECO:0000313" key="3">
    <source>
        <dbReference type="Proteomes" id="UP000485058"/>
    </source>
</evidence>
<protein>
    <submittedName>
        <fullName evidence="2">Uncharacterized protein</fullName>
    </submittedName>
</protein>
<sequence length="154" mass="15883">VLNSWGSGDWEMVLGSDEEDEGRTTPPLMASPPDTKLEGAGSGLATSCVKAGVGEHGEVLDQSAETLHYICPLSDTLQPLAKLGSDCLTLPLTGLTLGSQPQQPPAHAPLACGPRPWPHCTQPGSGHDPAALLLLRGYDPGQQVAAAPVQPPLP</sequence>
<feature type="non-terminal residue" evidence="2">
    <location>
        <position position="1"/>
    </location>
</feature>
<comment type="caution">
    <text evidence="2">The sequence shown here is derived from an EMBL/GenBank/DDBJ whole genome shotgun (WGS) entry which is preliminary data.</text>
</comment>
<evidence type="ECO:0000313" key="2">
    <source>
        <dbReference type="EMBL" id="GFH14084.1"/>
    </source>
</evidence>
<feature type="region of interest" description="Disordered" evidence="1">
    <location>
        <begin position="1"/>
        <end position="39"/>
    </location>
</feature>
<dbReference type="EMBL" id="BLLF01000684">
    <property type="protein sequence ID" value="GFH14084.1"/>
    <property type="molecule type" value="Genomic_DNA"/>
</dbReference>
<accession>A0A699Z586</accession>
<keyword evidence="3" id="KW-1185">Reference proteome</keyword>
<reference evidence="2 3" key="1">
    <citation type="submission" date="2020-02" db="EMBL/GenBank/DDBJ databases">
        <title>Draft genome sequence of Haematococcus lacustris strain NIES-144.</title>
        <authorList>
            <person name="Morimoto D."/>
            <person name="Nakagawa S."/>
            <person name="Yoshida T."/>
            <person name="Sawayama S."/>
        </authorList>
    </citation>
    <scope>NUCLEOTIDE SEQUENCE [LARGE SCALE GENOMIC DNA]</scope>
    <source>
        <strain evidence="2 3">NIES-144</strain>
    </source>
</reference>
<dbReference type="Proteomes" id="UP000485058">
    <property type="component" value="Unassembled WGS sequence"/>
</dbReference>
<name>A0A699Z586_HAELA</name>
<organism evidence="2 3">
    <name type="scientific">Haematococcus lacustris</name>
    <name type="common">Green alga</name>
    <name type="synonym">Haematococcus pluvialis</name>
    <dbReference type="NCBI Taxonomy" id="44745"/>
    <lineage>
        <taxon>Eukaryota</taxon>
        <taxon>Viridiplantae</taxon>
        <taxon>Chlorophyta</taxon>
        <taxon>core chlorophytes</taxon>
        <taxon>Chlorophyceae</taxon>
        <taxon>CS clade</taxon>
        <taxon>Chlamydomonadales</taxon>
        <taxon>Haematococcaceae</taxon>
        <taxon>Haematococcus</taxon>
    </lineage>
</organism>
<evidence type="ECO:0000256" key="1">
    <source>
        <dbReference type="SAM" id="MobiDB-lite"/>
    </source>
</evidence>